<keyword evidence="6 7" id="KW-0503">Monooxygenase</keyword>
<keyword evidence="3 7" id="KW-0479">Metal-binding</keyword>
<evidence type="ECO:0000256" key="6">
    <source>
        <dbReference type="ARBA" id="ARBA00023033"/>
    </source>
</evidence>
<dbReference type="FunFam" id="1.10.630.10:FF:000018">
    <property type="entry name" value="Cytochrome P450 monooxygenase"/>
    <property type="match status" value="1"/>
</dbReference>
<evidence type="ECO:0000256" key="4">
    <source>
        <dbReference type="ARBA" id="ARBA00023002"/>
    </source>
</evidence>
<keyword evidence="2 7" id="KW-0349">Heme</keyword>
<dbReference type="PANTHER" id="PTHR46696">
    <property type="entry name" value="P450, PUTATIVE (EUROFUNG)-RELATED"/>
    <property type="match status" value="1"/>
</dbReference>
<evidence type="ECO:0000313" key="8">
    <source>
        <dbReference type="EMBL" id="QTR05762.1"/>
    </source>
</evidence>
<evidence type="ECO:0000256" key="7">
    <source>
        <dbReference type="RuleBase" id="RU000461"/>
    </source>
</evidence>
<keyword evidence="4 7" id="KW-0560">Oxidoreductase</keyword>
<keyword evidence="5 7" id="KW-0408">Iron</keyword>
<sequence length="409" mass="44368">MDASPAHHLRSVAVAPFDQHDPAFVADPYPTFAALRAEAEVHRHEEMGVALAVSHAAASAVLRHRSLGRLWIDARPVEQFTGFNLLHRNSLLENEPPTHGRLRRLVAAAFGRGHVERLRPWVAALADRLVDGLVERVRAEGRADLLAHVAAPLPVEVIAELLGVPAGDRALLQPWSNAIVKMYEYDLAPDKRAAAERASTEFVAYLRELVALRRAAPGDDLVSDLVAVTDTDGGRLSEDELVATAVLLLMAGHEATVNVIGNGVNALLTHREQWQRLVADRSLLPTAVEELIRFDSPLQLFERTATAPVEIAGFRVEPGQRIAALLGSAARDPLAFERPDDLDVGRAPNPHLGFGMGIHYCLGAPLARIEVQAALSALTRKLPGAHLAAPARRRAEFVIRGLHELPLTG</sequence>
<dbReference type="PANTHER" id="PTHR46696:SF1">
    <property type="entry name" value="CYTOCHROME P450 YJIB-RELATED"/>
    <property type="match status" value="1"/>
</dbReference>
<dbReference type="CDD" id="cd20625">
    <property type="entry name" value="CYP164-like"/>
    <property type="match status" value="1"/>
</dbReference>
<comment type="similarity">
    <text evidence="1 7">Belongs to the cytochrome P450 family.</text>
</comment>
<dbReference type="InterPro" id="IPR017972">
    <property type="entry name" value="Cyt_P450_CS"/>
</dbReference>
<evidence type="ECO:0000256" key="5">
    <source>
        <dbReference type="ARBA" id="ARBA00023004"/>
    </source>
</evidence>
<dbReference type="GO" id="GO:0005506">
    <property type="term" value="F:iron ion binding"/>
    <property type="evidence" value="ECO:0007669"/>
    <property type="project" value="InterPro"/>
</dbReference>
<evidence type="ECO:0000256" key="1">
    <source>
        <dbReference type="ARBA" id="ARBA00010617"/>
    </source>
</evidence>
<reference evidence="8" key="1">
    <citation type="submission" date="2021-04" db="EMBL/GenBank/DDBJ databases">
        <title>Saccharothrix algeriensis WGS.</title>
        <authorList>
            <person name="Stuskova K."/>
            <person name="Hakalova E."/>
            <person name="Tebbal A.B."/>
            <person name="Eichmeier A."/>
        </authorList>
    </citation>
    <scope>NUCLEOTIDE SEQUENCE</scope>
    <source>
        <strain evidence="8">NRRL B-24137</strain>
    </source>
</reference>
<dbReference type="PROSITE" id="PS00086">
    <property type="entry name" value="CYTOCHROME_P450"/>
    <property type="match status" value="1"/>
</dbReference>
<dbReference type="EMBL" id="CP072788">
    <property type="protein sequence ID" value="QTR05762.1"/>
    <property type="molecule type" value="Genomic_DNA"/>
</dbReference>
<dbReference type="PRINTS" id="PR00359">
    <property type="entry name" value="BP450"/>
</dbReference>
<dbReference type="GO" id="GO:0020037">
    <property type="term" value="F:heme binding"/>
    <property type="evidence" value="ECO:0007669"/>
    <property type="project" value="InterPro"/>
</dbReference>
<organism evidence="8 9">
    <name type="scientific">Saccharothrix algeriensis</name>
    <dbReference type="NCBI Taxonomy" id="173560"/>
    <lineage>
        <taxon>Bacteria</taxon>
        <taxon>Bacillati</taxon>
        <taxon>Actinomycetota</taxon>
        <taxon>Actinomycetes</taxon>
        <taxon>Pseudonocardiales</taxon>
        <taxon>Pseudonocardiaceae</taxon>
        <taxon>Saccharothrix</taxon>
    </lineage>
</organism>
<evidence type="ECO:0000313" key="9">
    <source>
        <dbReference type="Proteomes" id="UP000671828"/>
    </source>
</evidence>
<proteinExistence type="inferred from homology"/>
<accession>A0A8T8I4K9</accession>
<dbReference type="Proteomes" id="UP000671828">
    <property type="component" value="Chromosome"/>
</dbReference>
<dbReference type="InterPro" id="IPR002397">
    <property type="entry name" value="Cyt_P450_B"/>
</dbReference>
<dbReference type="GO" id="GO:0016705">
    <property type="term" value="F:oxidoreductase activity, acting on paired donors, with incorporation or reduction of molecular oxygen"/>
    <property type="evidence" value="ECO:0007669"/>
    <property type="project" value="InterPro"/>
</dbReference>
<dbReference type="InterPro" id="IPR036396">
    <property type="entry name" value="Cyt_P450_sf"/>
</dbReference>
<evidence type="ECO:0000256" key="3">
    <source>
        <dbReference type="ARBA" id="ARBA00022723"/>
    </source>
</evidence>
<dbReference type="AlphaFoldDB" id="A0A8T8I4K9"/>
<dbReference type="SUPFAM" id="SSF48264">
    <property type="entry name" value="Cytochrome P450"/>
    <property type="match status" value="1"/>
</dbReference>
<dbReference type="InterPro" id="IPR001128">
    <property type="entry name" value="Cyt_P450"/>
</dbReference>
<protein>
    <submittedName>
        <fullName evidence="8">Cytochrome P450</fullName>
    </submittedName>
</protein>
<gene>
    <name evidence="8" type="ORF">J7S33_15240</name>
</gene>
<dbReference type="GO" id="GO:0004497">
    <property type="term" value="F:monooxygenase activity"/>
    <property type="evidence" value="ECO:0007669"/>
    <property type="project" value="UniProtKB-KW"/>
</dbReference>
<name>A0A8T8I4K9_9PSEU</name>
<dbReference type="Gene3D" id="1.10.630.10">
    <property type="entry name" value="Cytochrome P450"/>
    <property type="match status" value="1"/>
</dbReference>
<evidence type="ECO:0000256" key="2">
    <source>
        <dbReference type="ARBA" id="ARBA00022617"/>
    </source>
</evidence>
<dbReference type="Pfam" id="PF00067">
    <property type="entry name" value="p450"/>
    <property type="match status" value="1"/>
</dbReference>